<gene>
    <name evidence="3" type="ORF">QBZ16_001008</name>
</gene>
<evidence type="ECO:0000256" key="1">
    <source>
        <dbReference type="SAM" id="MobiDB-lite"/>
    </source>
</evidence>
<dbReference type="SMART" id="SM00164">
    <property type="entry name" value="TBC"/>
    <property type="match status" value="1"/>
</dbReference>
<dbReference type="GO" id="GO:0005096">
    <property type="term" value="F:GTPase activator activity"/>
    <property type="evidence" value="ECO:0007669"/>
    <property type="project" value="TreeGrafter"/>
</dbReference>
<feature type="compositionally biased region" description="Pro residues" evidence="1">
    <location>
        <begin position="363"/>
        <end position="379"/>
    </location>
</feature>
<name>A0AAD9IHX5_PROWI</name>
<dbReference type="SUPFAM" id="SSF47923">
    <property type="entry name" value="Ypt/Rab-GAP domain of gyp1p"/>
    <property type="match status" value="2"/>
</dbReference>
<evidence type="ECO:0000313" key="3">
    <source>
        <dbReference type="EMBL" id="KAK2076482.1"/>
    </source>
</evidence>
<keyword evidence="4" id="KW-1185">Reference proteome</keyword>
<dbReference type="PANTHER" id="PTHR22957">
    <property type="entry name" value="TBC1 DOMAIN FAMILY MEMBER GTPASE-ACTIVATING PROTEIN"/>
    <property type="match status" value="1"/>
</dbReference>
<dbReference type="InterPro" id="IPR000195">
    <property type="entry name" value="Rab-GAP-TBC_dom"/>
</dbReference>
<sequence length="447" mass="48258">MFCKALAVGLGFGVAAVAGVAVGVLFSANALTIAAATRQRAKPALCEADLEEDAEGRILNWRSALRVIQQRGITPSLRERLWPILLGVFSPLSTSAEREAELRRLHARGAARRGGDGRGAAAAAFAEAHRIVVLDALRSDMRSCDRAFDPGADLECVPLAGFAEEDEEEGLLSDLMLVRHGAAEAAPESASPAPGAAPADYDGLWCSAQTRDALGALSPRHRLHVPRTLRLIRVLSAYAVHDPETGYCQGMADLASVVVQLVRDEALAFACFERVMRSARANFRHDERGIRQQLARLAAIVADTEQELYARLAALGAADCMFAYRMVVVLLRRELPLEEVLLVWEAAWAHAAARPGAADGVPLAPPPGLPRKPSPPAPDAEPPDFVLQFIAAAIRGQKREILTQCHGTDDVLRLFSRVQIDFWVTFVQAQKQYKAYSTGPSSLRAVS</sequence>
<comment type="caution">
    <text evidence="3">The sequence shown here is derived from an EMBL/GenBank/DDBJ whole genome shotgun (WGS) entry which is preliminary data.</text>
</comment>
<dbReference type="Gene3D" id="1.10.472.80">
    <property type="entry name" value="Ypt/Rab-GAP domain of gyp1p, domain 3"/>
    <property type="match status" value="1"/>
</dbReference>
<organism evidence="3 4">
    <name type="scientific">Prototheca wickerhamii</name>
    <dbReference type="NCBI Taxonomy" id="3111"/>
    <lineage>
        <taxon>Eukaryota</taxon>
        <taxon>Viridiplantae</taxon>
        <taxon>Chlorophyta</taxon>
        <taxon>core chlorophytes</taxon>
        <taxon>Trebouxiophyceae</taxon>
        <taxon>Chlorellales</taxon>
        <taxon>Chlorellaceae</taxon>
        <taxon>Prototheca</taxon>
    </lineage>
</organism>
<dbReference type="PANTHER" id="PTHR22957:SF507">
    <property type="entry name" value="OS08G0547200 PROTEIN"/>
    <property type="match status" value="1"/>
</dbReference>
<dbReference type="PROSITE" id="PS50086">
    <property type="entry name" value="TBC_RABGAP"/>
    <property type="match status" value="1"/>
</dbReference>
<feature type="region of interest" description="Disordered" evidence="1">
    <location>
        <begin position="359"/>
        <end position="379"/>
    </location>
</feature>
<evidence type="ECO:0000259" key="2">
    <source>
        <dbReference type="PROSITE" id="PS50086"/>
    </source>
</evidence>
<dbReference type="AlphaFoldDB" id="A0AAD9IHX5"/>
<proteinExistence type="predicted"/>
<dbReference type="Proteomes" id="UP001255856">
    <property type="component" value="Unassembled WGS sequence"/>
</dbReference>
<evidence type="ECO:0000313" key="4">
    <source>
        <dbReference type="Proteomes" id="UP001255856"/>
    </source>
</evidence>
<reference evidence="3" key="1">
    <citation type="submission" date="2021-01" db="EMBL/GenBank/DDBJ databases">
        <authorList>
            <person name="Eckstrom K.M.E."/>
        </authorList>
    </citation>
    <scope>NUCLEOTIDE SEQUENCE</scope>
    <source>
        <strain evidence="3">UVCC 0001</strain>
    </source>
</reference>
<feature type="domain" description="Rab-GAP TBC" evidence="2">
    <location>
        <begin position="72"/>
        <end position="351"/>
    </location>
</feature>
<dbReference type="EMBL" id="JASFZW010000010">
    <property type="protein sequence ID" value="KAK2076482.1"/>
    <property type="molecule type" value="Genomic_DNA"/>
</dbReference>
<dbReference type="Pfam" id="PF00566">
    <property type="entry name" value="RabGAP-TBC"/>
    <property type="match status" value="1"/>
</dbReference>
<dbReference type="InterPro" id="IPR035969">
    <property type="entry name" value="Rab-GAP_TBC_sf"/>
</dbReference>
<protein>
    <recommendedName>
        <fullName evidence="2">Rab-GAP TBC domain-containing protein</fullName>
    </recommendedName>
</protein>
<accession>A0AAD9IHX5</accession>
<dbReference type="Gene3D" id="1.10.8.270">
    <property type="entry name" value="putative rabgap domain of human tbc1 domain family member 14 like domains"/>
    <property type="match status" value="1"/>
</dbReference>